<accession>A0A2K1KPW8</accession>
<proteinExistence type="predicted"/>
<reference evidence="3" key="3">
    <citation type="submission" date="2020-12" db="UniProtKB">
        <authorList>
            <consortium name="EnsemblPlants"/>
        </authorList>
    </citation>
    <scope>IDENTIFICATION</scope>
</reference>
<organism evidence="2">
    <name type="scientific">Physcomitrium patens</name>
    <name type="common">Spreading-leaved earth moss</name>
    <name type="synonym">Physcomitrella patens</name>
    <dbReference type="NCBI Taxonomy" id="3218"/>
    <lineage>
        <taxon>Eukaryota</taxon>
        <taxon>Viridiplantae</taxon>
        <taxon>Streptophyta</taxon>
        <taxon>Embryophyta</taxon>
        <taxon>Bryophyta</taxon>
        <taxon>Bryophytina</taxon>
        <taxon>Bryopsida</taxon>
        <taxon>Funariidae</taxon>
        <taxon>Funariales</taxon>
        <taxon>Funariaceae</taxon>
        <taxon>Physcomitrium</taxon>
    </lineage>
</organism>
<sequence>MSCDLSLVTSSKLEYSKFGEFTSNAEGDACNLYDKNPPDFASIRIRIGSSKRRRSKVEISHLARQFRRRKAFSSLATPLSEAIKLNSILVATKASQMREWDGGKDPDRLSFLLQRTTEYLITYCQLCQPTWCPSTGALFSSSTWSLIFFVYYLFIFVFVLHNRSVYPPHGWLIKGLEGHGLERERERERERPAFIHWGGYMSNWVVMLHIHPQMCSLVLSSFCTHALLCRFGEL</sequence>
<dbReference type="Proteomes" id="UP000006727">
    <property type="component" value="Chromosome 4"/>
</dbReference>
<reference evidence="2 4" key="1">
    <citation type="journal article" date="2008" name="Science">
        <title>The Physcomitrella genome reveals evolutionary insights into the conquest of land by plants.</title>
        <authorList>
            <person name="Rensing S."/>
            <person name="Lang D."/>
            <person name="Zimmer A."/>
            <person name="Terry A."/>
            <person name="Salamov A."/>
            <person name="Shapiro H."/>
            <person name="Nishiyama T."/>
            <person name="Perroud P.-F."/>
            <person name="Lindquist E."/>
            <person name="Kamisugi Y."/>
            <person name="Tanahashi T."/>
            <person name="Sakakibara K."/>
            <person name="Fujita T."/>
            <person name="Oishi K."/>
            <person name="Shin-I T."/>
            <person name="Kuroki Y."/>
            <person name="Toyoda A."/>
            <person name="Suzuki Y."/>
            <person name="Hashimoto A."/>
            <person name="Yamaguchi K."/>
            <person name="Sugano A."/>
            <person name="Kohara Y."/>
            <person name="Fujiyama A."/>
            <person name="Anterola A."/>
            <person name="Aoki S."/>
            <person name="Ashton N."/>
            <person name="Barbazuk W.B."/>
            <person name="Barker E."/>
            <person name="Bennetzen J."/>
            <person name="Bezanilla M."/>
            <person name="Blankenship R."/>
            <person name="Cho S.H."/>
            <person name="Dutcher S."/>
            <person name="Estelle M."/>
            <person name="Fawcett J.A."/>
            <person name="Gundlach H."/>
            <person name="Hanada K."/>
            <person name="Heyl A."/>
            <person name="Hicks K.A."/>
            <person name="Hugh J."/>
            <person name="Lohr M."/>
            <person name="Mayer K."/>
            <person name="Melkozernov A."/>
            <person name="Murata T."/>
            <person name="Nelson D."/>
            <person name="Pils B."/>
            <person name="Prigge M."/>
            <person name="Reiss B."/>
            <person name="Renner T."/>
            <person name="Rombauts S."/>
            <person name="Rushton P."/>
            <person name="Sanderfoot A."/>
            <person name="Schween G."/>
            <person name="Shiu S.-H."/>
            <person name="Stueber K."/>
            <person name="Theodoulou F.L."/>
            <person name="Tu H."/>
            <person name="Van de Peer Y."/>
            <person name="Verrier P.J."/>
            <person name="Waters E."/>
            <person name="Wood A."/>
            <person name="Yang L."/>
            <person name="Cove D."/>
            <person name="Cuming A."/>
            <person name="Hasebe M."/>
            <person name="Lucas S."/>
            <person name="Mishler D.B."/>
            <person name="Reski R."/>
            <person name="Grigoriev I."/>
            <person name="Quatrano R.S."/>
            <person name="Boore J.L."/>
        </authorList>
    </citation>
    <scope>NUCLEOTIDE SEQUENCE [LARGE SCALE GENOMIC DNA]</scope>
    <source>
        <strain evidence="3 4">cv. Gransden 2004</strain>
    </source>
</reference>
<evidence type="ECO:0000313" key="2">
    <source>
        <dbReference type="EMBL" id="PNR55810.1"/>
    </source>
</evidence>
<keyword evidence="4" id="KW-1185">Reference proteome</keyword>
<evidence type="ECO:0000256" key="1">
    <source>
        <dbReference type="SAM" id="Phobius"/>
    </source>
</evidence>
<dbReference type="Gramene" id="Pp3c4_24780V3.1">
    <property type="protein sequence ID" value="Pp3c4_24780V3.1"/>
    <property type="gene ID" value="Pp3c4_24780"/>
</dbReference>
<dbReference type="EnsemblPlants" id="Pp3c4_24780V3.1">
    <property type="protein sequence ID" value="Pp3c4_24780V3.1"/>
    <property type="gene ID" value="Pp3c4_24780"/>
</dbReference>
<evidence type="ECO:0000313" key="3">
    <source>
        <dbReference type="EnsemblPlants" id="Pp3c4_24780V3.1"/>
    </source>
</evidence>
<evidence type="ECO:0000313" key="4">
    <source>
        <dbReference type="Proteomes" id="UP000006727"/>
    </source>
</evidence>
<name>A0A2K1KPW8_PHYPA</name>
<keyword evidence="1" id="KW-0472">Membrane</keyword>
<feature type="transmembrane region" description="Helical" evidence="1">
    <location>
        <begin position="137"/>
        <end position="160"/>
    </location>
</feature>
<keyword evidence="1" id="KW-0812">Transmembrane</keyword>
<gene>
    <name evidence="2" type="ORF">PHYPA_006707</name>
</gene>
<keyword evidence="1" id="KW-1133">Transmembrane helix</keyword>
<dbReference type="AlphaFoldDB" id="A0A2K1KPW8"/>
<dbReference type="EMBL" id="ABEU02000004">
    <property type="protein sequence ID" value="PNR55810.1"/>
    <property type="molecule type" value="Genomic_DNA"/>
</dbReference>
<reference evidence="2 4" key="2">
    <citation type="journal article" date="2018" name="Plant J.">
        <title>The Physcomitrella patens chromosome-scale assembly reveals moss genome structure and evolution.</title>
        <authorList>
            <person name="Lang D."/>
            <person name="Ullrich K.K."/>
            <person name="Murat F."/>
            <person name="Fuchs J."/>
            <person name="Jenkins J."/>
            <person name="Haas F.B."/>
            <person name="Piednoel M."/>
            <person name="Gundlach H."/>
            <person name="Van Bel M."/>
            <person name="Meyberg R."/>
            <person name="Vives C."/>
            <person name="Morata J."/>
            <person name="Symeonidi A."/>
            <person name="Hiss M."/>
            <person name="Muchero W."/>
            <person name="Kamisugi Y."/>
            <person name="Saleh O."/>
            <person name="Blanc G."/>
            <person name="Decker E.L."/>
            <person name="van Gessel N."/>
            <person name="Grimwood J."/>
            <person name="Hayes R.D."/>
            <person name="Graham S.W."/>
            <person name="Gunter L.E."/>
            <person name="McDaniel S.F."/>
            <person name="Hoernstein S.N.W."/>
            <person name="Larsson A."/>
            <person name="Li F.W."/>
            <person name="Perroud P.F."/>
            <person name="Phillips J."/>
            <person name="Ranjan P."/>
            <person name="Rokshar D.S."/>
            <person name="Rothfels C.J."/>
            <person name="Schneider L."/>
            <person name="Shu S."/>
            <person name="Stevenson D.W."/>
            <person name="Thummler F."/>
            <person name="Tillich M."/>
            <person name="Villarreal Aguilar J.C."/>
            <person name="Widiez T."/>
            <person name="Wong G.K."/>
            <person name="Wymore A."/>
            <person name="Zhang Y."/>
            <person name="Zimmer A.D."/>
            <person name="Quatrano R.S."/>
            <person name="Mayer K.F.X."/>
            <person name="Goodstein D."/>
            <person name="Casacuberta J.M."/>
            <person name="Vandepoele K."/>
            <person name="Reski R."/>
            <person name="Cuming A.C."/>
            <person name="Tuskan G.A."/>
            <person name="Maumus F."/>
            <person name="Salse J."/>
            <person name="Schmutz J."/>
            <person name="Rensing S.A."/>
        </authorList>
    </citation>
    <scope>NUCLEOTIDE SEQUENCE [LARGE SCALE GENOMIC DNA]</scope>
    <source>
        <strain evidence="3 4">cv. Gransden 2004</strain>
    </source>
</reference>
<protein>
    <submittedName>
        <fullName evidence="2 3">Uncharacterized protein</fullName>
    </submittedName>
</protein>
<dbReference type="InParanoid" id="A0A2K1KPW8"/>